<organism evidence="2 3">
    <name type="scientific">Methylorubrum podarium</name>
    <dbReference type="NCBI Taxonomy" id="200476"/>
    <lineage>
        <taxon>Bacteria</taxon>
        <taxon>Pseudomonadati</taxon>
        <taxon>Pseudomonadota</taxon>
        <taxon>Alphaproteobacteria</taxon>
        <taxon>Hyphomicrobiales</taxon>
        <taxon>Methylobacteriaceae</taxon>
        <taxon>Methylorubrum</taxon>
    </lineage>
</organism>
<name>A0ABV1QJF9_9HYPH</name>
<protein>
    <submittedName>
        <fullName evidence="2">DUF4145 domain-containing protein</fullName>
    </submittedName>
</protein>
<evidence type="ECO:0000313" key="2">
    <source>
        <dbReference type="EMBL" id="MER2249500.1"/>
    </source>
</evidence>
<dbReference type="Pfam" id="PF13643">
    <property type="entry name" value="DUF4145"/>
    <property type="match status" value="1"/>
</dbReference>
<feature type="domain" description="DUF4145" evidence="1">
    <location>
        <begin position="129"/>
        <end position="209"/>
    </location>
</feature>
<reference evidence="2 3" key="1">
    <citation type="submission" date="2024-06" db="EMBL/GenBank/DDBJ databases">
        <authorList>
            <person name="Campbell A.G."/>
        </authorList>
    </citation>
    <scope>NUCLEOTIDE SEQUENCE [LARGE SCALE GENOMIC DNA]</scope>
    <source>
        <strain evidence="2 3">EM12</strain>
    </source>
</reference>
<evidence type="ECO:0000259" key="1">
    <source>
        <dbReference type="Pfam" id="PF13643"/>
    </source>
</evidence>
<gene>
    <name evidence="2" type="ORF">ABS772_06175</name>
</gene>
<comment type="caution">
    <text evidence="2">The sequence shown here is derived from an EMBL/GenBank/DDBJ whole genome shotgun (WGS) entry which is preliminary data.</text>
</comment>
<dbReference type="RefSeq" id="WP_350392989.1">
    <property type="nucleotide sequence ID" value="NZ_JBELQE010000039.1"/>
</dbReference>
<dbReference type="InterPro" id="IPR025285">
    <property type="entry name" value="DUF4145"/>
</dbReference>
<proteinExistence type="predicted"/>
<dbReference type="Proteomes" id="UP001480955">
    <property type="component" value="Unassembled WGS sequence"/>
</dbReference>
<dbReference type="EMBL" id="JBELQE010000039">
    <property type="protein sequence ID" value="MER2249500.1"/>
    <property type="molecule type" value="Genomic_DNA"/>
</dbReference>
<sequence length="240" mass="26375">MSDDVVFKPHNRNIHSPDEFNDIAPAFPIAITCPHCGNKGTFQGIANVSDAGYSKKGKWYKNGGYLNEGTVKYVTGIRRCPNLECNGFITFVGYRKSLGVDPLWFAPSLLIDFNSSRIPENMRETMVEAISCHGAGAYRASAIMVRRALELLCEDKGASGNNLKDRISKLSQHATVSPSLLAAADHLRLLGNDAAHIEAKTYDDISEAHASLAIEVAKELLKAVYQHDDLISRLEALRRT</sequence>
<accession>A0ABV1QJF9</accession>
<evidence type="ECO:0000313" key="3">
    <source>
        <dbReference type="Proteomes" id="UP001480955"/>
    </source>
</evidence>
<keyword evidence="3" id="KW-1185">Reference proteome</keyword>